<dbReference type="EMBL" id="JAVREQ010000049">
    <property type="protein sequence ID" value="MDT0382658.1"/>
    <property type="molecule type" value="Genomic_DNA"/>
</dbReference>
<evidence type="ECO:0000256" key="1">
    <source>
        <dbReference type="SAM" id="MobiDB-lite"/>
    </source>
</evidence>
<feature type="region of interest" description="Disordered" evidence="1">
    <location>
        <begin position="20"/>
        <end position="46"/>
    </location>
</feature>
<evidence type="ECO:0000313" key="2">
    <source>
        <dbReference type="EMBL" id="MDT0382658.1"/>
    </source>
</evidence>
<dbReference type="RefSeq" id="WP_311676230.1">
    <property type="nucleotide sequence ID" value="NZ_JAVREQ010000049.1"/>
</dbReference>
<dbReference type="Proteomes" id="UP001183414">
    <property type="component" value="Unassembled WGS sequence"/>
</dbReference>
<organism evidence="2 3">
    <name type="scientific">Streptomyces hazeniae</name>
    <dbReference type="NCBI Taxonomy" id="3075538"/>
    <lineage>
        <taxon>Bacteria</taxon>
        <taxon>Bacillati</taxon>
        <taxon>Actinomycetota</taxon>
        <taxon>Actinomycetes</taxon>
        <taxon>Kitasatosporales</taxon>
        <taxon>Streptomycetaceae</taxon>
        <taxon>Streptomyces</taxon>
    </lineage>
</organism>
<keyword evidence="3" id="KW-1185">Reference proteome</keyword>
<sequence length="89" mass="9966">MRARVSPAAVSHRLPTVRQRTAKVGRGRPFTESPRTTGFKARQENPQRVSVWWRPRDGHGPEVAERAYADLTAELEGAGYTARTSPRNP</sequence>
<name>A0ABU2P2I1_9ACTN</name>
<protein>
    <submittedName>
        <fullName evidence="2">Uncharacterized protein</fullName>
    </submittedName>
</protein>
<gene>
    <name evidence="2" type="ORF">RM572_28310</name>
</gene>
<comment type="caution">
    <text evidence="2">The sequence shown here is derived from an EMBL/GenBank/DDBJ whole genome shotgun (WGS) entry which is preliminary data.</text>
</comment>
<evidence type="ECO:0000313" key="3">
    <source>
        <dbReference type="Proteomes" id="UP001183414"/>
    </source>
</evidence>
<proteinExistence type="predicted"/>
<accession>A0ABU2P2I1</accession>
<reference evidence="3" key="1">
    <citation type="submission" date="2023-07" db="EMBL/GenBank/DDBJ databases">
        <title>30 novel species of actinomycetes from the DSMZ collection.</title>
        <authorList>
            <person name="Nouioui I."/>
        </authorList>
    </citation>
    <scope>NUCLEOTIDE SEQUENCE [LARGE SCALE GENOMIC DNA]</scope>
    <source>
        <strain evidence="3">DSM 42041</strain>
    </source>
</reference>